<evidence type="ECO:0000313" key="3">
    <source>
        <dbReference type="EMBL" id="RXG47217.1"/>
    </source>
</evidence>
<evidence type="ECO:0000313" key="5">
    <source>
        <dbReference type="Proteomes" id="UP000288725"/>
    </source>
</evidence>
<protein>
    <recommendedName>
        <fullName evidence="1">Arrestin C-terminal-like domain-containing protein</fullName>
    </recommendedName>
</protein>
<dbReference type="AlphaFoldDB" id="A0A2J8FMM2"/>
<dbReference type="InterPro" id="IPR053060">
    <property type="entry name" value="Cytokinesis_Signaling_Reg"/>
</dbReference>
<reference evidence="3 5" key="2">
    <citation type="submission" date="2018-12" db="EMBL/GenBank/DDBJ databases">
        <title>Genome of Verticillium dahliae isolate Getta Getta.</title>
        <authorList>
            <person name="Gardiner D.M."/>
        </authorList>
    </citation>
    <scope>NUCLEOTIDE SEQUENCE [LARGE SCALE GENOMIC DNA]</scope>
    <source>
        <strain evidence="3 5">Getta Getta</strain>
    </source>
</reference>
<dbReference type="SMART" id="SM01017">
    <property type="entry name" value="Arrestin_C"/>
    <property type="match status" value="1"/>
</dbReference>
<evidence type="ECO:0000313" key="4">
    <source>
        <dbReference type="Proteomes" id="UP000236305"/>
    </source>
</evidence>
<evidence type="ECO:0000259" key="1">
    <source>
        <dbReference type="SMART" id="SM01017"/>
    </source>
</evidence>
<proteinExistence type="predicted"/>
<dbReference type="EMBL" id="RSDZ01000037">
    <property type="protein sequence ID" value="RXG47217.1"/>
    <property type="molecule type" value="Genomic_DNA"/>
</dbReference>
<evidence type="ECO:0000313" key="2">
    <source>
        <dbReference type="EMBL" id="PNH36341.1"/>
    </source>
</evidence>
<dbReference type="InterPro" id="IPR011022">
    <property type="entry name" value="Arrestin_C-like"/>
</dbReference>
<dbReference type="GO" id="GO:0000917">
    <property type="term" value="P:division septum assembly"/>
    <property type="evidence" value="ECO:0007669"/>
    <property type="project" value="TreeGrafter"/>
</dbReference>
<accession>A0A2J8FMM2</accession>
<gene>
    <name evidence="2" type="ORF">BJF96_g414</name>
    <name evidence="3" type="ORF">VDGE_07021</name>
</gene>
<dbReference type="Proteomes" id="UP000288725">
    <property type="component" value="Chromosome 5"/>
</dbReference>
<name>A0A2J8FMM2_VERDA</name>
<dbReference type="Pfam" id="PF02752">
    <property type="entry name" value="Arrestin_C"/>
    <property type="match status" value="1"/>
</dbReference>
<dbReference type="PANTHER" id="PTHR36419">
    <property type="entry name" value="ARRESTIN FAMILY PROTEIN 1"/>
    <property type="match status" value="1"/>
</dbReference>
<dbReference type="EMBL" id="MPSH01000001">
    <property type="protein sequence ID" value="PNH36341.1"/>
    <property type="molecule type" value="Genomic_DNA"/>
</dbReference>
<dbReference type="OrthoDB" id="4001642at2759"/>
<feature type="domain" description="Arrestin C-terminal-like" evidence="1">
    <location>
        <begin position="185"/>
        <end position="343"/>
    </location>
</feature>
<dbReference type="GO" id="GO:0000935">
    <property type="term" value="C:division septum"/>
    <property type="evidence" value="ECO:0007669"/>
    <property type="project" value="TreeGrafter"/>
</dbReference>
<reference evidence="2 4" key="1">
    <citation type="submission" date="2017-12" db="EMBL/GenBank/DDBJ databases">
        <title>Comparative genomics yields insights into virulence evolution of Verticillium dahliae.</title>
        <authorList>
            <person name="Fan R."/>
            <person name="Armitage A.D."/>
            <person name="Cascant-Lopez E."/>
            <person name="Sobczyk M."/>
            <person name="Cockerton H.M."/>
            <person name="Harrison R.J."/>
        </authorList>
    </citation>
    <scope>NUCLEOTIDE SEQUENCE [LARGE SCALE GENOMIC DNA]</scope>
    <source>
        <strain evidence="2 4">12008</strain>
    </source>
</reference>
<comment type="caution">
    <text evidence="2">The sequence shown here is derived from an EMBL/GenBank/DDBJ whole genome shotgun (WGS) entry which is preliminary data.</text>
</comment>
<dbReference type="PANTHER" id="PTHR36419:SF1">
    <property type="entry name" value="RHO1 GEF LOCALIZING PROTEIN 1"/>
    <property type="match status" value="1"/>
</dbReference>
<organism evidence="2 4">
    <name type="scientific">Verticillium dahliae</name>
    <name type="common">Verticillium wilt</name>
    <dbReference type="NCBI Taxonomy" id="27337"/>
    <lineage>
        <taxon>Eukaryota</taxon>
        <taxon>Fungi</taxon>
        <taxon>Dikarya</taxon>
        <taxon>Ascomycota</taxon>
        <taxon>Pezizomycotina</taxon>
        <taxon>Sordariomycetes</taxon>
        <taxon>Hypocreomycetidae</taxon>
        <taxon>Glomerellales</taxon>
        <taxon>Plectosphaerellaceae</taxon>
        <taxon>Verticillium</taxon>
    </lineage>
</organism>
<dbReference type="Proteomes" id="UP000236305">
    <property type="component" value="Unassembled WGS sequence"/>
</dbReference>
<sequence length="401" mass="44510">MAAFVRVSGPPNSNFLVGYPGISATLPRIEGKVEIRPSQGFSMPVAVSLVRICLQRRETIHPAAENVAKRHLGTPRRETTDVVGKELLLFRCQTGREAESVIAMDLPFVLFIPFGRGGEETNRRIPPASLQLPSRTAETFYELVVTVQQGHSVQNKYAFPMPLQRYDTLSTFGMYNKPETRTNTSDSVVTLGISVPKWSYGPLDPITVYIKLVPNPDWMKKAMKVTIQKITVSIDEEITYNPEGDEPQKKVNKIAKHVQSVAAKLPEAGYATNLGLVFPSKDLRDPDGIVRRGKPAFPMYEVMSFTTTSTLYKIEFYLTVKAQLSSARDVTARVPLVICPMDQQGCKEEMDAIEQAAMDASHVDPINPMLPARRIILANDREALHTLGLCIVGGQKKPLIE</sequence>